<feature type="coiled-coil region" evidence="1">
    <location>
        <begin position="115"/>
        <end position="146"/>
    </location>
</feature>
<feature type="non-terminal residue" evidence="4">
    <location>
        <position position="1"/>
    </location>
</feature>
<dbReference type="Gene3D" id="1.10.3210.10">
    <property type="entry name" value="Hypothetical protein af1432"/>
    <property type="match status" value="1"/>
</dbReference>
<dbReference type="InterPro" id="IPR052020">
    <property type="entry name" value="Cyclic_di-GMP/3'3'-cGAMP_PDE"/>
</dbReference>
<keyword evidence="1" id="KW-0175">Coiled coil</keyword>
<dbReference type="InterPro" id="IPR003607">
    <property type="entry name" value="HD/PDEase_dom"/>
</dbReference>
<dbReference type="PROSITE" id="PS51832">
    <property type="entry name" value="HD_GYP"/>
    <property type="match status" value="1"/>
</dbReference>
<organism evidence="4 5">
    <name type="scientific">Neptuniibacter caesariensis</name>
    <dbReference type="NCBI Taxonomy" id="207954"/>
    <lineage>
        <taxon>Bacteria</taxon>
        <taxon>Pseudomonadati</taxon>
        <taxon>Pseudomonadota</taxon>
        <taxon>Gammaproteobacteria</taxon>
        <taxon>Oceanospirillales</taxon>
        <taxon>Oceanospirillaceae</taxon>
        <taxon>Neptuniibacter</taxon>
    </lineage>
</organism>
<reference evidence="4 5" key="1">
    <citation type="submission" date="2006-02" db="EMBL/GenBank/DDBJ databases">
        <authorList>
            <person name="Pinhassi J."/>
            <person name="Pedros-Alio C."/>
            <person name="Ferriera S."/>
            <person name="Johnson J."/>
            <person name="Kravitz S."/>
            <person name="Halpern A."/>
            <person name="Remington K."/>
            <person name="Beeson K."/>
            <person name="Tran B."/>
            <person name="Rogers Y.-H."/>
            <person name="Friedman R."/>
            <person name="Venter J.C."/>
        </authorList>
    </citation>
    <scope>NUCLEOTIDE SEQUENCE [LARGE SCALE GENOMIC DNA]</scope>
    <source>
        <strain evidence="4 5">MED92</strain>
    </source>
</reference>
<proteinExistence type="predicted"/>
<dbReference type="SMART" id="SM00471">
    <property type="entry name" value="HDc"/>
    <property type="match status" value="1"/>
</dbReference>
<dbReference type="Proteomes" id="UP000002171">
    <property type="component" value="Unassembled WGS sequence"/>
</dbReference>
<dbReference type="GO" id="GO:0008081">
    <property type="term" value="F:phosphoric diester hydrolase activity"/>
    <property type="evidence" value="ECO:0007669"/>
    <property type="project" value="UniProtKB-ARBA"/>
</dbReference>
<dbReference type="PANTHER" id="PTHR45228:SF5">
    <property type="entry name" value="CYCLIC DI-GMP PHOSPHODIESTERASE VC_1348-RELATED"/>
    <property type="match status" value="1"/>
</dbReference>
<sequence>GYWLSSDVRSREWGFMLDHSQSFQQLHPTLWKSVKSNNTGIIESDLGRTNYYTITPPAAIDSGSLMAWKFVVINTNHRMGLPFLHEHLAYLYPLLLAYLFSTVLLWMWARADTGKEIAEKELIALNRLLEKKVEKRTAELEATKDAAILSLATLAETRDNETGQHIFRTQHYVKVLAEALGDHPDFKDQLDERMIQRIFKSAPLHDIGKVGIPDEILLKHGDLDEHEQQVMRCHTTLGSDAIEEAINSISSRLSVNGAGTFLNCARDIAHYHHERWDGEGYPKGLSGDAIPLPARLMAVADVYDALVTDRVYKRAFTREETEHIILKMSPGQFDPRILKAFASVKDQFWEIKQRFAD</sequence>
<evidence type="ECO:0000256" key="1">
    <source>
        <dbReference type="SAM" id="Coils"/>
    </source>
</evidence>
<dbReference type="Pfam" id="PF13487">
    <property type="entry name" value="HD_5"/>
    <property type="match status" value="1"/>
</dbReference>
<dbReference type="Gene3D" id="3.30.450.20">
    <property type="entry name" value="PAS domain"/>
    <property type="match status" value="1"/>
</dbReference>
<dbReference type="SUPFAM" id="SSF103190">
    <property type="entry name" value="Sensory domain-like"/>
    <property type="match status" value="1"/>
</dbReference>
<gene>
    <name evidence="4" type="ORF">MED92_02239</name>
</gene>
<dbReference type="CDD" id="cd00077">
    <property type="entry name" value="HDc"/>
    <property type="match status" value="1"/>
</dbReference>
<dbReference type="InterPro" id="IPR037522">
    <property type="entry name" value="HD_GYP_dom"/>
</dbReference>
<dbReference type="PANTHER" id="PTHR45228">
    <property type="entry name" value="CYCLIC DI-GMP PHOSPHODIESTERASE TM_0186-RELATED"/>
    <property type="match status" value="1"/>
</dbReference>
<keyword evidence="2" id="KW-0472">Membrane</keyword>
<keyword evidence="2" id="KW-1133">Transmembrane helix</keyword>
<evidence type="ECO:0000313" key="5">
    <source>
        <dbReference type="Proteomes" id="UP000002171"/>
    </source>
</evidence>
<comment type="caution">
    <text evidence="4">The sequence shown here is derived from an EMBL/GenBank/DDBJ whole genome shotgun (WGS) entry which is preliminary data.</text>
</comment>
<evidence type="ECO:0000313" key="4">
    <source>
        <dbReference type="EMBL" id="EAR60247.1"/>
    </source>
</evidence>
<dbReference type="OrthoDB" id="9816273at2"/>
<dbReference type="RefSeq" id="WP_007022465.1">
    <property type="nucleotide sequence ID" value="NZ_CH724127.1"/>
</dbReference>
<keyword evidence="5" id="KW-1185">Reference proteome</keyword>
<dbReference type="AlphaFoldDB" id="A0A7U8GRJ0"/>
<dbReference type="SUPFAM" id="SSF109604">
    <property type="entry name" value="HD-domain/PDEase-like"/>
    <property type="match status" value="1"/>
</dbReference>
<keyword evidence="4" id="KW-0378">Hydrolase</keyword>
<dbReference type="InterPro" id="IPR029151">
    <property type="entry name" value="Sensor-like_sf"/>
</dbReference>
<dbReference type="EMBL" id="AAOW01000020">
    <property type="protein sequence ID" value="EAR60247.1"/>
    <property type="molecule type" value="Genomic_DNA"/>
</dbReference>
<evidence type="ECO:0000259" key="3">
    <source>
        <dbReference type="PROSITE" id="PS51832"/>
    </source>
</evidence>
<accession>A0A7U8GRJ0</accession>
<keyword evidence="2" id="KW-0812">Transmembrane</keyword>
<name>A0A7U8GRJ0_NEPCE</name>
<feature type="transmembrane region" description="Helical" evidence="2">
    <location>
        <begin position="88"/>
        <end position="109"/>
    </location>
</feature>
<feature type="domain" description="HD-GYP" evidence="3">
    <location>
        <begin position="140"/>
        <end position="357"/>
    </location>
</feature>
<protein>
    <submittedName>
        <fullName evidence="4">Response regulator receiver:Metal-dependent phosphohydrolase, HD subdomain</fullName>
    </submittedName>
</protein>
<evidence type="ECO:0000256" key="2">
    <source>
        <dbReference type="SAM" id="Phobius"/>
    </source>
</evidence>